<evidence type="ECO:0000313" key="2">
    <source>
        <dbReference type="Proteomes" id="UP001275436"/>
    </source>
</evidence>
<accession>A0ABQ5TI88</accession>
<keyword evidence="2" id="KW-1185">Reference proteome</keyword>
<evidence type="ECO:0008006" key="3">
    <source>
        <dbReference type="Google" id="ProtNLM"/>
    </source>
</evidence>
<dbReference type="EMBL" id="BSKO01000001">
    <property type="protein sequence ID" value="GLO65299.1"/>
    <property type="molecule type" value="Genomic_DNA"/>
</dbReference>
<dbReference type="Proteomes" id="UP001275436">
    <property type="component" value="Unassembled WGS sequence"/>
</dbReference>
<sequence>MPQTLKFEPSWDKALPDQDRVKIKQTFQQINHNTTEQSITFTPLWQARNYKGELLVTVIINNYSEDKLTFDQTPINYMEDDQVLATHFFTLNTVTIPSKTSMPWAFIFPIENISQQATFDNGILSWA</sequence>
<evidence type="ECO:0000313" key="1">
    <source>
        <dbReference type="EMBL" id="GLO65299.1"/>
    </source>
</evidence>
<reference evidence="1 2" key="1">
    <citation type="submission" date="2023-02" db="EMBL/GenBank/DDBJ databases">
        <title>Oceanobacillus kimchii IFOP_LL358 isolated form Alexandrium catenella lab strain.</title>
        <authorList>
            <person name="Gajardo G."/>
            <person name="Ueki S."/>
            <person name="Maruyama F."/>
        </authorList>
    </citation>
    <scope>NUCLEOTIDE SEQUENCE [LARGE SCALE GENOMIC DNA]</scope>
    <source>
        <strain evidence="1 2">IFOP_LL358</strain>
    </source>
</reference>
<organism evidence="1 2">
    <name type="scientific">Oceanobacillus kimchii</name>
    <dbReference type="NCBI Taxonomy" id="746691"/>
    <lineage>
        <taxon>Bacteria</taxon>
        <taxon>Bacillati</taxon>
        <taxon>Bacillota</taxon>
        <taxon>Bacilli</taxon>
        <taxon>Bacillales</taxon>
        <taxon>Bacillaceae</taxon>
        <taxon>Oceanobacillus</taxon>
    </lineage>
</organism>
<protein>
    <recommendedName>
        <fullName evidence="3">SLAP domain-containing protein</fullName>
    </recommendedName>
</protein>
<dbReference type="RefSeq" id="WP_017795987.1">
    <property type="nucleotide sequence ID" value="NZ_BSKO01000001.1"/>
</dbReference>
<dbReference type="NCBIfam" id="TIGR04398">
    <property type="entry name" value="SLAP_DUP"/>
    <property type="match status" value="1"/>
</dbReference>
<comment type="caution">
    <text evidence="1">The sequence shown here is derived from an EMBL/GenBank/DDBJ whole genome shotgun (WGS) entry which is preliminary data.</text>
</comment>
<dbReference type="InterPro" id="IPR030910">
    <property type="entry name" value="SLAP_dom"/>
</dbReference>
<gene>
    <name evidence="1" type="ORF">MACH08_10830</name>
</gene>
<proteinExistence type="predicted"/>
<name>A0ABQ5TI88_9BACI</name>